<keyword evidence="3" id="KW-1185">Reference proteome</keyword>
<evidence type="ECO:0000256" key="1">
    <source>
        <dbReference type="SAM" id="MobiDB-lite"/>
    </source>
</evidence>
<feature type="region of interest" description="Disordered" evidence="1">
    <location>
        <begin position="22"/>
        <end position="54"/>
    </location>
</feature>
<comment type="caution">
    <text evidence="2">The sequence shown here is derived from an EMBL/GenBank/DDBJ whole genome shotgun (WGS) entry which is preliminary data.</text>
</comment>
<proteinExistence type="predicted"/>
<feature type="region of interest" description="Disordered" evidence="1">
    <location>
        <begin position="126"/>
        <end position="212"/>
    </location>
</feature>
<evidence type="ECO:0000313" key="3">
    <source>
        <dbReference type="Proteomes" id="UP000317650"/>
    </source>
</evidence>
<name>A0A4S8K303_MUSBA</name>
<accession>A0A4S8K303</accession>
<organism evidence="2 3">
    <name type="scientific">Musa balbisiana</name>
    <name type="common">Banana</name>
    <dbReference type="NCBI Taxonomy" id="52838"/>
    <lineage>
        <taxon>Eukaryota</taxon>
        <taxon>Viridiplantae</taxon>
        <taxon>Streptophyta</taxon>
        <taxon>Embryophyta</taxon>
        <taxon>Tracheophyta</taxon>
        <taxon>Spermatophyta</taxon>
        <taxon>Magnoliopsida</taxon>
        <taxon>Liliopsida</taxon>
        <taxon>Zingiberales</taxon>
        <taxon>Musaceae</taxon>
        <taxon>Musa</taxon>
    </lineage>
</organism>
<dbReference type="EMBL" id="PYDT01000002">
    <property type="protein sequence ID" value="THU69154.1"/>
    <property type="molecule type" value="Genomic_DNA"/>
</dbReference>
<dbReference type="Proteomes" id="UP000317650">
    <property type="component" value="Chromosome 8"/>
</dbReference>
<reference evidence="2 3" key="1">
    <citation type="journal article" date="2019" name="Nat. Plants">
        <title>Genome sequencing of Musa balbisiana reveals subgenome evolution and function divergence in polyploid bananas.</title>
        <authorList>
            <person name="Yao X."/>
        </authorList>
    </citation>
    <scope>NUCLEOTIDE SEQUENCE [LARGE SCALE GENOMIC DNA]</scope>
    <source>
        <strain evidence="3">cv. DH-PKW</strain>
        <tissue evidence="2">Leaves</tissue>
    </source>
</reference>
<dbReference type="AlphaFoldDB" id="A0A4S8K303"/>
<evidence type="ECO:0000313" key="2">
    <source>
        <dbReference type="EMBL" id="THU69154.1"/>
    </source>
</evidence>
<gene>
    <name evidence="2" type="ORF">C4D60_Mb08t11420</name>
</gene>
<sequence>MAAGTMPRRLFPWRLRCTREEQFARTAGSVPSRRLPSSQRNASAGRPPRSPGMVPLRRLKERSRSWRREAVTERLAGIGPEKALEERSMYRMSGGSAVGTGPVKRFPARLRTWRLERLERKAWGRGPERVEGAESAEGGEGRGNRAGQLVGAEAESLEEVEVGKAWGDRAGEAEAGESQLDDAGNVRVAGDAAPGAWGGGGGSIPPREGSERIAEGAAECDEGVDLGQDLGGTVQMGRWRRGRLRRRRGCRDEKGKQQ</sequence>
<protein>
    <submittedName>
        <fullName evidence="2">Uncharacterized protein</fullName>
    </submittedName>
</protein>